<organism evidence="1 2">
    <name type="scientific">Actinoplanes subglobosus</name>
    <dbReference type="NCBI Taxonomy" id="1547892"/>
    <lineage>
        <taxon>Bacteria</taxon>
        <taxon>Bacillati</taxon>
        <taxon>Actinomycetota</taxon>
        <taxon>Actinomycetes</taxon>
        <taxon>Micromonosporales</taxon>
        <taxon>Micromonosporaceae</taxon>
        <taxon>Actinoplanes</taxon>
    </lineage>
</organism>
<reference evidence="2" key="1">
    <citation type="journal article" date="2019" name="Int. J. Syst. Evol. Microbiol.">
        <title>The Global Catalogue of Microorganisms (GCM) 10K type strain sequencing project: providing services to taxonomists for standard genome sequencing and annotation.</title>
        <authorList>
            <consortium name="The Broad Institute Genomics Platform"/>
            <consortium name="The Broad Institute Genome Sequencing Center for Infectious Disease"/>
            <person name="Wu L."/>
            <person name="Ma J."/>
        </authorList>
    </citation>
    <scope>NUCLEOTIDE SEQUENCE [LARGE SCALE GENOMIC DNA]</scope>
    <source>
        <strain evidence="2">TBRC 5832</strain>
    </source>
</reference>
<name>A0ABV8J6C1_9ACTN</name>
<accession>A0ABV8J6C1</accession>
<sequence>MIDQYLVDQKGVTTMVDTIRRTAKALAVGGLVTAGLVLAAPGTAQAALGGCSTDYSGRTGTAKCTSVTNGSSFRVKVVCAKVTTGQISRTIYSSWRFTAGSVTATCPIGEEIYDVTIEKRV</sequence>
<evidence type="ECO:0000313" key="2">
    <source>
        <dbReference type="Proteomes" id="UP001595867"/>
    </source>
</evidence>
<protein>
    <submittedName>
        <fullName evidence="1">Uncharacterized protein</fullName>
    </submittedName>
</protein>
<proteinExistence type="predicted"/>
<dbReference type="Proteomes" id="UP001595867">
    <property type="component" value="Unassembled WGS sequence"/>
</dbReference>
<dbReference type="EMBL" id="JBHSBL010000028">
    <property type="protein sequence ID" value="MFC4071581.1"/>
    <property type="molecule type" value="Genomic_DNA"/>
</dbReference>
<evidence type="ECO:0000313" key="1">
    <source>
        <dbReference type="EMBL" id="MFC4071581.1"/>
    </source>
</evidence>
<keyword evidence="2" id="KW-1185">Reference proteome</keyword>
<comment type="caution">
    <text evidence="1">The sequence shown here is derived from an EMBL/GenBank/DDBJ whole genome shotgun (WGS) entry which is preliminary data.</text>
</comment>
<dbReference type="RefSeq" id="WP_378072454.1">
    <property type="nucleotide sequence ID" value="NZ_JBHSBL010000028.1"/>
</dbReference>
<gene>
    <name evidence="1" type="ORF">ACFO0C_42155</name>
</gene>